<feature type="signal peptide" evidence="2">
    <location>
        <begin position="1"/>
        <end position="23"/>
    </location>
</feature>
<evidence type="ECO:0000313" key="5">
    <source>
        <dbReference type="Proteomes" id="UP000594459"/>
    </source>
</evidence>
<dbReference type="PROSITE" id="PS51257">
    <property type="entry name" value="PROKAR_LIPOPROTEIN"/>
    <property type="match status" value="1"/>
</dbReference>
<feature type="domain" description="Outer membrane protein beta-barrel" evidence="3">
    <location>
        <begin position="13"/>
        <end position="227"/>
    </location>
</feature>
<protein>
    <submittedName>
        <fullName evidence="4">Porin family protein</fullName>
    </submittedName>
</protein>
<dbReference type="RefSeq" id="WP_200983434.1">
    <property type="nucleotide sequence ID" value="NZ_CP064654.1"/>
</dbReference>
<sequence>MRKIITAVGISFAACACATPASAAEDDAWYVAVAGTVSILDDSETEVVGLPAPIGTVKTVNAMGTGYGFTVAVGREIGMARLEIEGGYASNDSDHYVAIAPPTGTIAAEGGHKSWRVMGNAYLDFGSGDLRPYLGAGVGYADIKARLFSARPPFPNEAPLLILDDNKGEFVYQLMAGGAYNVSPKIAVTAQYRWMSAGKVHFRDLSNFEVIREHEGHNIDLGVRVRF</sequence>
<dbReference type="AlphaFoldDB" id="A0A7S8F683"/>
<evidence type="ECO:0000256" key="1">
    <source>
        <dbReference type="ARBA" id="ARBA00022729"/>
    </source>
</evidence>
<proteinExistence type="predicted"/>
<dbReference type="SUPFAM" id="SSF56925">
    <property type="entry name" value="OMPA-like"/>
    <property type="match status" value="1"/>
</dbReference>
<gene>
    <name evidence="4" type="ORF">IRL76_04130</name>
</gene>
<evidence type="ECO:0000256" key="2">
    <source>
        <dbReference type="SAM" id="SignalP"/>
    </source>
</evidence>
<dbReference type="Gene3D" id="2.40.160.20">
    <property type="match status" value="1"/>
</dbReference>
<dbReference type="Proteomes" id="UP000594459">
    <property type="component" value="Chromosome"/>
</dbReference>
<organism evidence="4 5">
    <name type="scientific">Qipengyuania soli</name>
    <dbReference type="NCBI Taxonomy" id="2782568"/>
    <lineage>
        <taxon>Bacteria</taxon>
        <taxon>Pseudomonadati</taxon>
        <taxon>Pseudomonadota</taxon>
        <taxon>Alphaproteobacteria</taxon>
        <taxon>Sphingomonadales</taxon>
        <taxon>Erythrobacteraceae</taxon>
        <taxon>Qipengyuania</taxon>
    </lineage>
</organism>
<dbReference type="InterPro" id="IPR027385">
    <property type="entry name" value="Beta-barrel_OMP"/>
</dbReference>
<feature type="chain" id="PRO_5032343794" evidence="2">
    <location>
        <begin position="24"/>
        <end position="227"/>
    </location>
</feature>
<dbReference type="Pfam" id="PF13505">
    <property type="entry name" value="OMP_b-brl"/>
    <property type="match status" value="1"/>
</dbReference>
<dbReference type="KEGG" id="qso:IRL76_04130"/>
<reference evidence="4 5" key="1">
    <citation type="submission" date="2020-11" db="EMBL/GenBank/DDBJ databases">
        <title>The genome sequence of Erythrobacter sp. 6D36.</title>
        <authorList>
            <person name="Liu Y."/>
        </authorList>
    </citation>
    <scope>NUCLEOTIDE SEQUENCE [LARGE SCALE GENOMIC DNA]</scope>
    <source>
        <strain evidence="4 5">6D36</strain>
    </source>
</reference>
<name>A0A7S8F683_9SPHN</name>
<keyword evidence="5" id="KW-1185">Reference proteome</keyword>
<evidence type="ECO:0000313" key="4">
    <source>
        <dbReference type="EMBL" id="QPC99748.1"/>
    </source>
</evidence>
<dbReference type="EMBL" id="CP064654">
    <property type="protein sequence ID" value="QPC99748.1"/>
    <property type="molecule type" value="Genomic_DNA"/>
</dbReference>
<accession>A0A7S8F683</accession>
<keyword evidence="1 2" id="KW-0732">Signal</keyword>
<dbReference type="InterPro" id="IPR011250">
    <property type="entry name" value="OMP/PagP_B-barrel"/>
</dbReference>
<evidence type="ECO:0000259" key="3">
    <source>
        <dbReference type="Pfam" id="PF13505"/>
    </source>
</evidence>